<name>A0A0P7VYI8_9RHOB</name>
<evidence type="ECO:0000256" key="1">
    <source>
        <dbReference type="SAM" id="Phobius"/>
    </source>
</evidence>
<dbReference type="GO" id="GO:0015385">
    <property type="term" value="F:sodium:proton antiporter activity"/>
    <property type="evidence" value="ECO:0007669"/>
    <property type="project" value="TreeGrafter"/>
</dbReference>
<dbReference type="PANTHER" id="PTHR34703:SF1">
    <property type="entry name" value="ANTIPORTER SUBUNIT MNHG2-RELATED"/>
    <property type="match status" value="1"/>
</dbReference>
<organism evidence="3 4">
    <name type="scientific">Roseibaca calidilacus</name>
    <dbReference type="NCBI Taxonomy" id="1666912"/>
    <lineage>
        <taxon>Bacteria</taxon>
        <taxon>Pseudomonadati</taxon>
        <taxon>Pseudomonadota</taxon>
        <taxon>Alphaproteobacteria</taxon>
        <taxon>Rhodobacterales</taxon>
        <taxon>Paracoccaceae</taxon>
        <taxon>Roseinatronobacter</taxon>
    </lineage>
</organism>
<dbReference type="Pfam" id="PF03334">
    <property type="entry name" value="PhaG_MnhG_YufB"/>
    <property type="match status" value="1"/>
</dbReference>
<protein>
    <submittedName>
        <fullName evidence="2">Monovalent cation/proton antiporter, MnhG/PhaG subunit</fullName>
    </submittedName>
    <submittedName>
        <fullName evidence="3">Multicomponent Na+:H+ antiporter subunit MnhG</fullName>
    </submittedName>
</protein>
<comment type="caution">
    <text evidence="3">The sequence shown here is derived from an EMBL/GenBank/DDBJ whole genome shotgun (WGS) entry which is preliminary data.</text>
</comment>
<evidence type="ECO:0000313" key="3">
    <source>
        <dbReference type="EMBL" id="KPP92477.1"/>
    </source>
</evidence>
<keyword evidence="1" id="KW-0472">Membrane</keyword>
<evidence type="ECO:0000313" key="4">
    <source>
        <dbReference type="Proteomes" id="UP000050413"/>
    </source>
</evidence>
<keyword evidence="1" id="KW-1133">Transmembrane helix</keyword>
<dbReference type="NCBIfam" id="NF009314">
    <property type="entry name" value="PRK12674.1-2"/>
    <property type="match status" value="1"/>
</dbReference>
<gene>
    <name evidence="3" type="primary">mnhG</name>
    <name evidence="2" type="ORF">Ga0058931_0461</name>
    <name evidence="3" type="ORF">HLUCCA05_09360</name>
</gene>
<keyword evidence="1" id="KW-0812">Transmembrane</keyword>
<evidence type="ECO:0000313" key="5">
    <source>
        <dbReference type="Proteomes" id="UP000182045"/>
    </source>
</evidence>
<dbReference type="Proteomes" id="UP000182045">
    <property type="component" value="Unassembled WGS sequence"/>
</dbReference>
<dbReference type="EMBL" id="LJSG01000012">
    <property type="protein sequence ID" value="KPP92477.1"/>
    <property type="molecule type" value="Genomic_DNA"/>
</dbReference>
<accession>A0A0P7VYI8</accession>
<dbReference type="EMBL" id="FBYC01000001">
    <property type="protein sequence ID" value="CUX79773.1"/>
    <property type="molecule type" value="Genomic_DNA"/>
</dbReference>
<feature type="transmembrane region" description="Helical" evidence="1">
    <location>
        <begin position="37"/>
        <end position="55"/>
    </location>
</feature>
<reference evidence="3 4" key="1">
    <citation type="submission" date="2015-09" db="EMBL/GenBank/DDBJ databases">
        <title>Identification and resolution of microdiversity through metagenomic sequencing of parallel consortia.</title>
        <authorList>
            <person name="Nelson W.C."/>
            <person name="Romine M.F."/>
            <person name="Lindemann S.R."/>
        </authorList>
    </citation>
    <scope>NUCLEOTIDE SEQUENCE [LARGE SCALE GENOMIC DNA]</scope>
    <source>
        <strain evidence="3">HL-91</strain>
    </source>
</reference>
<dbReference type="STRING" id="1666912.Ga0058931_0461"/>
<dbReference type="AlphaFoldDB" id="A0A0P7VYI8"/>
<evidence type="ECO:0000313" key="2">
    <source>
        <dbReference type="EMBL" id="CUX79773.1"/>
    </source>
</evidence>
<dbReference type="PANTHER" id="PTHR34703">
    <property type="entry name" value="ANTIPORTER SUBUNIT MNHG2-RELATED"/>
    <property type="match status" value="1"/>
</dbReference>
<dbReference type="Proteomes" id="UP000050413">
    <property type="component" value="Unassembled WGS sequence"/>
</dbReference>
<sequence>MADIVIGVLLLAGSAFVLIAAIGIVRLPDLLTRMHASTKAGTLGALLVLAGLALHQANGDVISKVVAATLFLLLTAPISAHMIGRAHAKRTKSLQGNPDSSD</sequence>
<dbReference type="NCBIfam" id="TIGR01300">
    <property type="entry name" value="CPA3_mnhG_phaG"/>
    <property type="match status" value="1"/>
</dbReference>
<feature type="transmembrane region" description="Helical" evidence="1">
    <location>
        <begin position="61"/>
        <end position="83"/>
    </location>
</feature>
<dbReference type="RefSeq" id="WP_072244573.1">
    <property type="nucleotide sequence ID" value="NZ_FBYC01000001.1"/>
</dbReference>
<dbReference type="InterPro" id="IPR005133">
    <property type="entry name" value="PhaG_MnhG_YufB"/>
</dbReference>
<proteinExistence type="predicted"/>
<feature type="transmembrane region" description="Helical" evidence="1">
    <location>
        <begin position="6"/>
        <end position="25"/>
    </location>
</feature>
<dbReference type="PATRIC" id="fig|1666912.4.peg.1012"/>
<keyword evidence="5" id="KW-1185">Reference proteome</keyword>
<dbReference type="OrthoDB" id="4427992at2"/>
<reference evidence="2 5" key="2">
    <citation type="submission" date="2016-01" db="EMBL/GenBank/DDBJ databases">
        <authorList>
            <person name="Varghese N."/>
        </authorList>
    </citation>
    <scope>NUCLEOTIDE SEQUENCE [LARGE SCALE GENOMIC DNA]</scope>
    <source>
        <strain evidence="2 5">HL-91</strain>
    </source>
</reference>